<dbReference type="EMBL" id="CADCTW010000236">
    <property type="protein sequence ID" value="CAA9369107.1"/>
    <property type="molecule type" value="Genomic_DNA"/>
</dbReference>
<sequence>MLVVLSGCFWGAAGGGPRPERLQARVTRVLDAEAPSPAYYRERARLEVLGRELDEVLFRMIRDPRVPEHVRANAVTLLADRHAPGALTLLRRVLVTSADDEVRLAAVTGVQRFAVDSPQARNALRAAVGDPSRLVRLNALQGLDVEDTELLRALLAREEDPEVRLIARQLVTLFEARGATLARNARGELRTAAADSAPQIVFHAEDAAAGAPQVGALWVEMSGRRLVPLAQDVEVVGEVVPAYFNASRTAVVFEAGREVRVRDLFTGQTRVVGPGIAPRVLPFTDRFVFLQEVPSERQDTTGGTSIVYRVVRAPFAGGPTERLGLLSAVARPDRDRGASPARRMVVGELRQGFVLRAPGMAPFVLPPAPAEPPPPARP</sequence>
<organism evidence="1">
    <name type="scientific">uncultured Gemmatimonadota bacterium</name>
    <dbReference type="NCBI Taxonomy" id="203437"/>
    <lineage>
        <taxon>Bacteria</taxon>
        <taxon>Pseudomonadati</taxon>
        <taxon>Gemmatimonadota</taxon>
        <taxon>environmental samples</taxon>
    </lineage>
</organism>
<accession>A0A6J4MU70</accession>
<dbReference type="InterPro" id="IPR016024">
    <property type="entry name" value="ARM-type_fold"/>
</dbReference>
<dbReference type="AlphaFoldDB" id="A0A6J4MU70"/>
<evidence type="ECO:0008006" key="2">
    <source>
        <dbReference type="Google" id="ProtNLM"/>
    </source>
</evidence>
<proteinExistence type="predicted"/>
<name>A0A6J4MU70_9BACT</name>
<gene>
    <name evidence="1" type="ORF">AVDCRST_MAG68-5299</name>
</gene>
<evidence type="ECO:0000313" key="1">
    <source>
        <dbReference type="EMBL" id="CAA9369107.1"/>
    </source>
</evidence>
<dbReference type="SUPFAM" id="SSF48371">
    <property type="entry name" value="ARM repeat"/>
    <property type="match status" value="1"/>
</dbReference>
<dbReference type="Gene3D" id="1.25.10.10">
    <property type="entry name" value="Leucine-rich Repeat Variant"/>
    <property type="match status" value="1"/>
</dbReference>
<reference evidence="1" key="1">
    <citation type="submission" date="2020-02" db="EMBL/GenBank/DDBJ databases">
        <authorList>
            <person name="Meier V. D."/>
        </authorList>
    </citation>
    <scope>NUCLEOTIDE SEQUENCE</scope>
    <source>
        <strain evidence="1">AVDCRST_MAG68</strain>
    </source>
</reference>
<dbReference type="Pfam" id="PF13646">
    <property type="entry name" value="HEAT_2"/>
    <property type="match status" value="1"/>
</dbReference>
<protein>
    <recommendedName>
        <fullName evidence="2">HEAT repeat domain-containing protein</fullName>
    </recommendedName>
</protein>
<dbReference type="InterPro" id="IPR011989">
    <property type="entry name" value="ARM-like"/>
</dbReference>